<comment type="similarity">
    <text evidence="1">Belongs to the short-chain dehydrogenases/reductases (SDR) family.</text>
</comment>
<dbReference type="GO" id="GO:0016491">
    <property type="term" value="F:oxidoreductase activity"/>
    <property type="evidence" value="ECO:0007669"/>
    <property type="project" value="UniProtKB-KW"/>
</dbReference>
<sequence length="334" mass="35383">MTITLPTPTDPSNLKGISILITGGASSLGLSSTTFFTKSGALVTIADLQDGSKIAAGLVDQGYAAQFVHCDVTNWDSQVKAFQAALHFSPTKTLDAVAAFAGVDIIGNFVEHVAASEVSLEGPPPPIPNLAPIEVNPKGMWYTATLALHYFRLKPQDIISDKAQWSKSLTVVSYLGGYIDGIPSTAYTAPKFGSRGLFRSLRANAHQQLNVRVNLICPWAMKTPMTEPALAMLAKIGILPSKGITLVEHNVLIQALGRITVDDTISGLSSSLSFVYCLLGLRNQVADTAIIGRAIAIVPEGAVDICDDIDGSYGGPKLVELLTLCKEAGDFLQN</sequence>
<proteinExistence type="inferred from homology"/>
<dbReference type="InterPro" id="IPR036291">
    <property type="entry name" value="NAD(P)-bd_dom_sf"/>
</dbReference>
<name>A0A3E2HKB7_SCYLI</name>
<dbReference type="AlphaFoldDB" id="A0A3E2HKB7"/>
<dbReference type="Proteomes" id="UP000258309">
    <property type="component" value="Unassembled WGS sequence"/>
</dbReference>
<dbReference type="PANTHER" id="PTHR43180">
    <property type="entry name" value="3-OXOACYL-(ACYL-CARRIER-PROTEIN) REDUCTASE (AFU_ORTHOLOGUE AFUA_6G11210)"/>
    <property type="match status" value="1"/>
</dbReference>
<protein>
    <submittedName>
        <fullName evidence="3">Uncharacterized protein</fullName>
    </submittedName>
</protein>
<keyword evidence="2" id="KW-0560">Oxidoreductase</keyword>
<dbReference type="EMBL" id="NCSJ02000029">
    <property type="protein sequence ID" value="RFU33829.1"/>
    <property type="molecule type" value="Genomic_DNA"/>
</dbReference>
<dbReference type="PANTHER" id="PTHR43180:SF31">
    <property type="entry name" value="CHAIN DEHYDROGENASE_REDUCTASE, PUTATIVE (AFU_ORTHOLOGUE AFUA_2G16570)-RELATED"/>
    <property type="match status" value="1"/>
</dbReference>
<dbReference type="SUPFAM" id="SSF51735">
    <property type="entry name" value="NAD(P)-binding Rossmann-fold domains"/>
    <property type="match status" value="1"/>
</dbReference>
<evidence type="ECO:0000256" key="2">
    <source>
        <dbReference type="ARBA" id="ARBA00023002"/>
    </source>
</evidence>
<dbReference type="PRINTS" id="PR00081">
    <property type="entry name" value="GDHRDH"/>
</dbReference>
<comment type="caution">
    <text evidence="3">The sequence shown here is derived from an EMBL/GenBank/DDBJ whole genome shotgun (WGS) entry which is preliminary data.</text>
</comment>
<dbReference type="Pfam" id="PF00106">
    <property type="entry name" value="adh_short"/>
    <property type="match status" value="1"/>
</dbReference>
<dbReference type="Gene3D" id="3.40.50.720">
    <property type="entry name" value="NAD(P)-binding Rossmann-like Domain"/>
    <property type="match status" value="1"/>
</dbReference>
<dbReference type="STRING" id="5539.A0A3E2HKB7"/>
<dbReference type="InterPro" id="IPR002347">
    <property type="entry name" value="SDR_fam"/>
</dbReference>
<accession>A0A3E2HKB7</accession>
<dbReference type="OrthoDB" id="3596955at2759"/>
<gene>
    <name evidence="3" type="ORF">B7463_g2506</name>
</gene>
<evidence type="ECO:0000313" key="4">
    <source>
        <dbReference type="Proteomes" id="UP000258309"/>
    </source>
</evidence>
<evidence type="ECO:0000313" key="3">
    <source>
        <dbReference type="EMBL" id="RFU33829.1"/>
    </source>
</evidence>
<dbReference type="OMA" id="AVYNTCY"/>
<feature type="non-terminal residue" evidence="3">
    <location>
        <position position="334"/>
    </location>
</feature>
<reference evidence="3 4" key="1">
    <citation type="submission" date="2018-05" db="EMBL/GenBank/DDBJ databases">
        <title>Draft genome sequence of Scytalidium lignicola DSM 105466, a ubiquitous saprotrophic fungus.</title>
        <authorList>
            <person name="Buettner E."/>
            <person name="Gebauer A.M."/>
            <person name="Hofrichter M."/>
            <person name="Liers C."/>
            <person name="Kellner H."/>
        </authorList>
    </citation>
    <scope>NUCLEOTIDE SEQUENCE [LARGE SCALE GENOMIC DNA]</scope>
    <source>
        <strain evidence="3 4">DSM 105466</strain>
    </source>
</reference>
<feature type="non-terminal residue" evidence="3">
    <location>
        <position position="1"/>
    </location>
</feature>
<organism evidence="3 4">
    <name type="scientific">Scytalidium lignicola</name>
    <name type="common">Hyphomycete</name>
    <dbReference type="NCBI Taxonomy" id="5539"/>
    <lineage>
        <taxon>Eukaryota</taxon>
        <taxon>Fungi</taxon>
        <taxon>Dikarya</taxon>
        <taxon>Ascomycota</taxon>
        <taxon>Pezizomycotina</taxon>
        <taxon>Leotiomycetes</taxon>
        <taxon>Leotiomycetes incertae sedis</taxon>
        <taxon>Scytalidium</taxon>
    </lineage>
</organism>
<evidence type="ECO:0000256" key="1">
    <source>
        <dbReference type="ARBA" id="ARBA00006484"/>
    </source>
</evidence>
<keyword evidence="4" id="KW-1185">Reference proteome</keyword>